<protein>
    <submittedName>
        <fullName evidence="1">Uncharacterized protein</fullName>
    </submittedName>
</protein>
<organism evidence="1 2">
    <name type="scientific">Muraenolepis orangiensis</name>
    <name type="common">Patagonian moray cod</name>
    <dbReference type="NCBI Taxonomy" id="630683"/>
    <lineage>
        <taxon>Eukaryota</taxon>
        <taxon>Metazoa</taxon>
        <taxon>Chordata</taxon>
        <taxon>Craniata</taxon>
        <taxon>Vertebrata</taxon>
        <taxon>Euteleostomi</taxon>
        <taxon>Actinopterygii</taxon>
        <taxon>Neopterygii</taxon>
        <taxon>Teleostei</taxon>
        <taxon>Neoteleostei</taxon>
        <taxon>Acanthomorphata</taxon>
        <taxon>Zeiogadaria</taxon>
        <taxon>Gadariae</taxon>
        <taxon>Gadiformes</taxon>
        <taxon>Muraenolepidoidei</taxon>
        <taxon>Muraenolepididae</taxon>
        <taxon>Muraenolepis</taxon>
    </lineage>
</organism>
<evidence type="ECO:0000313" key="2">
    <source>
        <dbReference type="Proteomes" id="UP001148018"/>
    </source>
</evidence>
<dbReference type="AlphaFoldDB" id="A0A9Q0EKV1"/>
<name>A0A9Q0EKV1_9TELE</name>
<feature type="non-terminal residue" evidence="1">
    <location>
        <position position="1"/>
    </location>
</feature>
<keyword evidence="2" id="KW-1185">Reference proteome</keyword>
<dbReference type="EMBL" id="JANIIK010000041">
    <property type="protein sequence ID" value="KAJ3607310.1"/>
    <property type="molecule type" value="Genomic_DNA"/>
</dbReference>
<dbReference type="Proteomes" id="UP001148018">
    <property type="component" value="Unassembled WGS sequence"/>
</dbReference>
<gene>
    <name evidence="1" type="ORF">NHX12_025620</name>
</gene>
<evidence type="ECO:0000313" key="1">
    <source>
        <dbReference type="EMBL" id="KAJ3607310.1"/>
    </source>
</evidence>
<accession>A0A9Q0EKV1</accession>
<sequence>SSTHSLSGRGYSPSCLSPCLSPYLSPCLSPCLSPYLSPCLSPYLSSCLSPYLSPYLSPCLSPYLSPCLSPCLSPYLSTCLSPYLSPCLSPYLSPCLSPYLSPCLSSPPPSTLGRRCSLTSGSARGKLVKEPSWRHAGACGEIAPGPPAISVGFLGSPPPSLALRCQPASCSAEPSAAVITPARWAEN</sequence>
<proteinExistence type="predicted"/>
<comment type="caution">
    <text evidence="1">The sequence shown here is derived from an EMBL/GenBank/DDBJ whole genome shotgun (WGS) entry which is preliminary data.</text>
</comment>
<reference evidence="1" key="1">
    <citation type="submission" date="2022-07" db="EMBL/GenBank/DDBJ databases">
        <title>Chromosome-level genome of Muraenolepis orangiensis.</title>
        <authorList>
            <person name="Kim J."/>
        </authorList>
    </citation>
    <scope>NUCLEOTIDE SEQUENCE</scope>
    <source>
        <strain evidence="1">KU_S4_2022</strain>
        <tissue evidence="1">Muscle</tissue>
    </source>
</reference>